<dbReference type="AlphaFoldDB" id="A0A3P7PTA8"/>
<name>A0A3P7PTA8_DIBLA</name>
<dbReference type="Pfam" id="PF00595">
    <property type="entry name" value="PDZ"/>
    <property type="match status" value="1"/>
</dbReference>
<dbReference type="InterPro" id="IPR051342">
    <property type="entry name" value="PDZ_scaffold"/>
</dbReference>
<gene>
    <name evidence="2" type="ORF">DILT_LOCUS13784</name>
</gene>
<keyword evidence="3" id="KW-1185">Reference proteome</keyword>
<evidence type="ECO:0000313" key="2">
    <source>
        <dbReference type="EMBL" id="VDN21226.1"/>
    </source>
</evidence>
<proteinExistence type="predicted"/>
<dbReference type="Gene3D" id="2.30.42.10">
    <property type="match status" value="1"/>
</dbReference>
<organism evidence="2 3">
    <name type="scientific">Dibothriocephalus latus</name>
    <name type="common">Fish tapeworm</name>
    <name type="synonym">Diphyllobothrium latum</name>
    <dbReference type="NCBI Taxonomy" id="60516"/>
    <lineage>
        <taxon>Eukaryota</taxon>
        <taxon>Metazoa</taxon>
        <taxon>Spiralia</taxon>
        <taxon>Lophotrochozoa</taxon>
        <taxon>Platyhelminthes</taxon>
        <taxon>Cestoda</taxon>
        <taxon>Eucestoda</taxon>
        <taxon>Diphyllobothriidea</taxon>
        <taxon>Diphyllobothriidae</taxon>
        <taxon>Dibothriocephalus</taxon>
    </lineage>
</organism>
<sequence length="182" mass="20010">MQEIEELSRTTKARGLGISLCGNRDLNQMEVLVCGLRPGGIADLDGRIIVGDQLLELNDHVLYGRSHLNAAPIILSSYANMLNKAGDKHKHGNSQALRFVIRRLPENLANLACPPIAYPSPSEFWLDEEVDPASIFFLTGIRACFIPTDLYPSSGRFEIPAGIELVLELNVLEIESQPCAID</sequence>
<dbReference type="OrthoDB" id="6274621at2759"/>
<dbReference type="PANTHER" id="PTHR19964:SF89">
    <property type="entry name" value="INACTIVATION-NO-AFTER-POTENTIAL D PROTEIN-LIKE PROTEIN"/>
    <property type="match status" value="1"/>
</dbReference>
<dbReference type="Proteomes" id="UP000281553">
    <property type="component" value="Unassembled WGS sequence"/>
</dbReference>
<evidence type="ECO:0000259" key="1">
    <source>
        <dbReference type="PROSITE" id="PS50106"/>
    </source>
</evidence>
<feature type="domain" description="PDZ" evidence="1">
    <location>
        <begin position="4"/>
        <end position="74"/>
    </location>
</feature>
<dbReference type="SUPFAM" id="SSF50156">
    <property type="entry name" value="PDZ domain-like"/>
    <property type="match status" value="1"/>
</dbReference>
<reference evidence="2 3" key="1">
    <citation type="submission" date="2018-11" db="EMBL/GenBank/DDBJ databases">
        <authorList>
            <consortium name="Pathogen Informatics"/>
        </authorList>
    </citation>
    <scope>NUCLEOTIDE SEQUENCE [LARGE SCALE GENOMIC DNA]</scope>
</reference>
<accession>A0A3P7PTA8</accession>
<dbReference type="InterPro" id="IPR001478">
    <property type="entry name" value="PDZ"/>
</dbReference>
<dbReference type="PROSITE" id="PS50106">
    <property type="entry name" value="PDZ"/>
    <property type="match status" value="1"/>
</dbReference>
<dbReference type="InterPro" id="IPR036034">
    <property type="entry name" value="PDZ_sf"/>
</dbReference>
<protein>
    <recommendedName>
        <fullName evidence="1">PDZ domain-containing protein</fullName>
    </recommendedName>
</protein>
<dbReference type="PANTHER" id="PTHR19964">
    <property type="entry name" value="MULTIPLE PDZ DOMAIN PROTEIN"/>
    <property type="match status" value="1"/>
</dbReference>
<evidence type="ECO:0000313" key="3">
    <source>
        <dbReference type="Proteomes" id="UP000281553"/>
    </source>
</evidence>
<dbReference type="EMBL" id="UYRU01071610">
    <property type="protein sequence ID" value="VDN21226.1"/>
    <property type="molecule type" value="Genomic_DNA"/>
</dbReference>
<dbReference type="SMART" id="SM00228">
    <property type="entry name" value="PDZ"/>
    <property type="match status" value="1"/>
</dbReference>